<keyword evidence="1" id="KW-0812">Transmembrane</keyword>
<dbReference type="AlphaFoldDB" id="A0A2S5CWL7"/>
<keyword evidence="3" id="KW-1185">Reference proteome</keyword>
<proteinExistence type="predicted"/>
<dbReference type="EMBL" id="PGLV01000002">
    <property type="protein sequence ID" value="POZ55204.1"/>
    <property type="molecule type" value="Genomic_DNA"/>
</dbReference>
<evidence type="ECO:0000313" key="3">
    <source>
        <dbReference type="Proteomes" id="UP000237319"/>
    </source>
</evidence>
<protein>
    <submittedName>
        <fullName evidence="2">Uncharacterized protein</fullName>
    </submittedName>
</protein>
<comment type="caution">
    <text evidence="2">The sequence shown here is derived from an EMBL/GenBank/DDBJ whole genome shotgun (WGS) entry which is preliminary data.</text>
</comment>
<keyword evidence="1" id="KW-1133">Transmembrane helix</keyword>
<dbReference type="Proteomes" id="UP000237319">
    <property type="component" value="Unassembled WGS sequence"/>
</dbReference>
<reference evidence="2 3" key="1">
    <citation type="submission" date="2017-11" db="EMBL/GenBank/DDBJ databases">
        <title>Genome sequence of Lysinibacillus sphaericus, a lignin-degrading bacteria isolated from municipal solid waste soil.</title>
        <authorList>
            <person name="Persinoti G.F."/>
            <person name="Paixao D.A."/>
            <person name="Bugg T.D."/>
            <person name="Squina F.M."/>
        </authorList>
    </citation>
    <scope>NUCLEOTIDE SEQUENCE [LARGE SCALE GENOMIC DNA]</scope>
    <source>
        <strain evidence="2 3">A1</strain>
    </source>
</reference>
<feature type="transmembrane region" description="Helical" evidence="1">
    <location>
        <begin position="17"/>
        <end position="39"/>
    </location>
</feature>
<accession>A0A2S5CWL7</accession>
<evidence type="ECO:0000313" key="2">
    <source>
        <dbReference type="EMBL" id="POZ55204.1"/>
    </source>
</evidence>
<dbReference type="RefSeq" id="WP_025220379.1">
    <property type="nucleotide sequence ID" value="NZ_CP053370.1"/>
</dbReference>
<gene>
    <name evidence="2" type="ORF">LYSIN_03501</name>
</gene>
<keyword evidence="1" id="KW-0472">Membrane</keyword>
<organism evidence="2 3">
    <name type="scientific">Lysinibacillus sphaericus</name>
    <name type="common">Bacillus sphaericus</name>
    <dbReference type="NCBI Taxonomy" id="1421"/>
    <lineage>
        <taxon>Bacteria</taxon>
        <taxon>Bacillati</taxon>
        <taxon>Bacillota</taxon>
        <taxon>Bacilli</taxon>
        <taxon>Bacillales</taxon>
        <taxon>Bacillaceae</taxon>
        <taxon>Lysinibacillus</taxon>
    </lineage>
</organism>
<sequence length="69" mass="8271">MEHLMYQFLYFPEDKSAYIPAAFEFLIMLILCIGVFMIFRKISKKQELKSKEIEARILAERNSTNNRHN</sequence>
<name>A0A2S5CWL7_LYSSH</name>
<evidence type="ECO:0000256" key="1">
    <source>
        <dbReference type="SAM" id="Phobius"/>
    </source>
</evidence>